<feature type="non-terminal residue" evidence="1">
    <location>
        <position position="92"/>
    </location>
</feature>
<accession>A0A846HAL1</accession>
<organism evidence="1 2">
    <name type="scientific">Hassallia byssoidea VB512170</name>
    <dbReference type="NCBI Taxonomy" id="1304833"/>
    <lineage>
        <taxon>Bacteria</taxon>
        <taxon>Bacillati</taxon>
        <taxon>Cyanobacteriota</taxon>
        <taxon>Cyanophyceae</taxon>
        <taxon>Nostocales</taxon>
        <taxon>Tolypothrichaceae</taxon>
        <taxon>Hassallia</taxon>
    </lineage>
</organism>
<gene>
    <name evidence="1" type="ORF">PI95_017970</name>
</gene>
<evidence type="ECO:0000313" key="2">
    <source>
        <dbReference type="Proteomes" id="UP000031549"/>
    </source>
</evidence>
<dbReference type="AlphaFoldDB" id="A0A846HAL1"/>
<name>A0A846HAL1_9CYAN</name>
<sequence>MVPFHFASLSFLGHWAMGKRASGMGHRAWGIGHGASGMGHRAWGMERKETSFYSHCPLPIALAKTHDKWGQACFVDPQLPTTIFDEACPHLS</sequence>
<reference evidence="1 2" key="1">
    <citation type="journal article" date="2015" name="Genome Announc.">
        <title>Draft Genome Sequence of Cyanobacterium Hassallia byssoidea Strain VB512170, Isolated from Monuments in India.</title>
        <authorList>
            <person name="Singh D."/>
            <person name="Chandrababunaidu M.M."/>
            <person name="Panda A."/>
            <person name="Sen D."/>
            <person name="Bhattacharyya S."/>
            <person name="Adhikary S.P."/>
            <person name="Tripathy S."/>
        </authorList>
    </citation>
    <scope>NUCLEOTIDE SEQUENCE [LARGE SCALE GENOMIC DNA]</scope>
    <source>
        <strain evidence="1 2">VB512170</strain>
    </source>
</reference>
<dbReference type="EMBL" id="JTCM02000041">
    <property type="protein sequence ID" value="NEU74395.1"/>
    <property type="molecule type" value="Genomic_DNA"/>
</dbReference>
<protein>
    <submittedName>
        <fullName evidence="1">Uncharacterized protein</fullName>
    </submittedName>
</protein>
<proteinExistence type="predicted"/>
<comment type="caution">
    <text evidence="1">The sequence shown here is derived from an EMBL/GenBank/DDBJ whole genome shotgun (WGS) entry which is preliminary data.</text>
</comment>
<dbReference type="Proteomes" id="UP000031549">
    <property type="component" value="Unassembled WGS sequence"/>
</dbReference>
<evidence type="ECO:0000313" key="1">
    <source>
        <dbReference type="EMBL" id="NEU74395.1"/>
    </source>
</evidence>
<keyword evidence="2" id="KW-1185">Reference proteome</keyword>